<gene>
    <name evidence="1" type="ORF">SEA_SUPERPHIKIMAN_104</name>
</gene>
<evidence type="ECO:0000313" key="1">
    <source>
        <dbReference type="EMBL" id="ATS92946.1"/>
    </source>
</evidence>
<name>A0A2D2W427_9CAUD</name>
<evidence type="ECO:0008006" key="3">
    <source>
        <dbReference type="Google" id="ProtNLM"/>
    </source>
</evidence>
<organism evidence="1 2">
    <name type="scientific">Mycobacterium phage Superphikiman</name>
    <dbReference type="NCBI Taxonomy" id="2041551"/>
    <lineage>
        <taxon>Viruses</taxon>
        <taxon>Duplodnaviria</taxon>
        <taxon>Heunggongvirae</taxon>
        <taxon>Uroviricota</taxon>
        <taxon>Caudoviricetes</taxon>
        <taxon>Omegavirus</taxon>
        <taxon>Omegavirus courthouse</taxon>
    </lineage>
</organism>
<sequence length="111" mass="11637">MISPKIIGSAAVVGLLALGACSTMNHETHTGCTVKAKDIILDGDGGGGITKTKRLSTTCGSFDVEDNIAGGFNSWDIWASLEVGKTYTIESGGYRVGFFSMFPNVLKATEE</sequence>
<dbReference type="PROSITE" id="PS51257">
    <property type="entry name" value="PROKAR_LIPOPROTEIN"/>
    <property type="match status" value="1"/>
</dbReference>
<accession>A0A2D2W427</accession>
<evidence type="ECO:0000313" key="2">
    <source>
        <dbReference type="Proteomes" id="UP000240916"/>
    </source>
</evidence>
<dbReference type="EMBL" id="MF919534">
    <property type="protein sequence ID" value="ATS92946.1"/>
    <property type="molecule type" value="Genomic_DNA"/>
</dbReference>
<reference evidence="1 2" key="1">
    <citation type="submission" date="2017-09" db="EMBL/GenBank/DDBJ databases">
        <authorList>
            <person name="Pradhan P."/>
            <person name="Aluri L.S."/>
            <person name="Anandarajan D."/>
            <person name="Beiriger J.C."/>
            <person name="Bethamcharla R."/>
            <person name="Betini N."/>
            <person name="Bhatt S.D."/>
            <person name="Chengalvala S."/>
            <person name="Cox N.E."/>
            <person name="Delvadia B.P."/>
            <person name="Desai A.S."/>
            <person name="Devaney A.M."/>
            <person name="Doyle B.K."/>
            <person name="Edgerton A.O."/>
            <person name="Erlich M.C."/>
            <person name="Fitzpatrick K.C."/>
            <person name="Gajjar E.A."/>
            <person name="Ganguly A."/>
            <person name="Gill R.S."/>
            <person name="Goldman M.G."/>
            <person name="Good P.M."/>
            <person name="Gupta N."/>
            <person name="Haddad L.M."/>
            <person name="Han E.J."/>
            <person name="Jain S."/>
            <person name="Jiang A."/>
            <person name="Jurgielewicz A.D."/>
            <person name="Kainth D.K."/>
            <person name="Karam J.M."/>
            <person name="Kodavatiganti M."/>
            <person name="Kriete S.J."/>
            <person name="MacDonald C.E."/>
            <person name="Maret J.P."/>
            <person name="Mathew A.E."/>
            <person name="Nako S."/>
            <person name="Natrajan M."/>
            <person name="Nishu N.M."/>
            <person name="Parikh A."/>
            <person name="Patel N."/>
            <person name="Patel P.D."/>
            <person name="Patel S."/>
            <person name="Patra K."/>
            <person name="Pumpuckdee D."/>
            <person name="Rai K."/>
            <person name="Ramanathan A."/>
            <person name="Sarkar A."/>
            <person name="Schaffer B.L."/>
            <person name="Shah P."/>
            <person name="Tata R.K."/>
            <person name="Tawfik A.H."/>
            <person name="Thuremella B.T."/>
            <person name="Toma J."/>
            <person name="Tran T.L."/>
            <person name="Veera S."/>
            <person name="Vemulapalli V.K."/>
            <person name="Vidas T.V."/>
            <person name="Vieira K.S."/>
            <person name="Vijayakumar G."/>
            <person name="Walor T.A."/>
            <person name="White C.R."/>
            <person name="Wong B.M."/>
            <person name="Zhao Sl."/>
            <person name="McDonald M.T."/>
            <person name="Dalia R."/>
            <person name="Little J.L."/>
            <person name="Gurney S.M.R."/>
            <person name="Bollivar D.W."/>
            <person name="Garlena R.A."/>
            <person name="Russell D.A."/>
            <person name="Pope W.H."/>
            <person name="Jacobs-Sera D."/>
            <person name="Hendrix R.W."/>
            <person name="Hatfull G.F."/>
        </authorList>
    </citation>
    <scope>NUCLEOTIDE SEQUENCE [LARGE SCALE GENOMIC DNA]</scope>
</reference>
<dbReference type="Proteomes" id="UP000240916">
    <property type="component" value="Segment"/>
</dbReference>
<proteinExistence type="predicted"/>
<protein>
    <recommendedName>
        <fullName evidence="3">Lipoprotein</fullName>
    </recommendedName>
</protein>